<feature type="compositionally biased region" description="Basic residues" evidence="9">
    <location>
        <begin position="494"/>
        <end position="506"/>
    </location>
</feature>
<comment type="subunit">
    <text evidence="2">Homodimer.</text>
</comment>
<evidence type="ECO:0000256" key="3">
    <source>
        <dbReference type="ARBA" id="ARBA00022694"/>
    </source>
</evidence>
<dbReference type="PANTHER" id="PTHR46018">
    <property type="entry name" value="ZINC PHOSPHODIESTERASE ELAC PROTEIN 1"/>
    <property type="match status" value="1"/>
</dbReference>
<keyword evidence="8" id="KW-0862">Zinc</keyword>
<dbReference type="SUPFAM" id="SSF56281">
    <property type="entry name" value="Metallo-hydrolase/oxidoreductase"/>
    <property type="match status" value="1"/>
</dbReference>
<dbReference type="CDD" id="cd07717">
    <property type="entry name" value="RNaseZ_ZiPD-like_MBL-fold"/>
    <property type="match status" value="1"/>
</dbReference>
<dbReference type="InterPro" id="IPR036866">
    <property type="entry name" value="RibonucZ/Hydroxyglut_hydro"/>
</dbReference>
<dbReference type="Pfam" id="PF23023">
    <property type="entry name" value="Anti-Pycsar_Apyc1"/>
    <property type="match status" value="1"/>
</dbReference>
<reference evidence="10" key="1">
    <citation type="submission" date="2021-01" db="EMBL/GenBank/DDBJ databases">
        <authorList>
            <person name="Corre E."/>
            <person name="Pelletier E."/>
            <person name="Niang G."/>
            <person name="Scheremetjew M."/>
            <person name="Finn R."/>
            <person name="Kale V."/>
            <person name="Holt S."/>
            <person name="Cochrane G."/>
            <person name="Meng A."/>
            <person name="Brown T."/>
            <person name="Cohen L."/>
        </authorList>
    </citation>
    <scope>NUCLEOTIDE SEQUENCE</scope>
    <source>
        <strain evidence="10">CCMP1510</strain>
    </source>
</reference>
<dbReference type="EMBL" id="HBIJ01021931">
    <property type="protein sequence ID" value="CAE0373457.1"/>
    <property type="molecule type" value="Transcribed_RNA"/>
</dbReference>
<evidence type="ECO:0000256" key="7">
    <source>
        <dbReference type="ARBA" id="ARBA00022801"/>
    </source>
</evidence>
<feature type="region of interest" description="Disordered" evidence="9">
    <location>
        <begin position="460"/>
        <end position="506"/>
    </location>
</feature>
<dbReference type="HAMAP" id="MF_01818">
    <property type="entry name" value="RNase_Z_BN"/>
    <property type="match status" value="1"/>
</dbReference>
<evidence type="ECO:0000256" key="5">
    <source>
        <dbReference type="ARBA" id="ARBA00022723"/>
    </source>
</evidence>
<evidence type="ECO:0000313" key="10">
    <source>
        <dbReference type="EMBL" id="CAE0373457.1"/>
    </source>
</evidence>
<evidence type="ECO:0000256" key="9">
    <source>
        <dbReference type="SAM" id="MobiDB-lite"/>
    </source>
</evidence>
<evidence type="ECO:0000256" key="6">
    <source>
        <dbReference type="ARBA" id="ARBA00022759"/>
    </source>
</evidence>
<evidence type="ECO:0000256" key="8">
    <source>
        <dbReference type="ARBA" id="ARBA00022833"/>
    </source>
</evidence>
<dbReference type="GO" id="GO:0005634">
    <property type="term" value="C:nucleus"/>
    <property type="evidence" value="ECO:0007669"/>
    <property type="project" value="TreeGrafter"/>
</dbReference>
<dbReference type="InterPro" id="IPR013471">
    <property type="entry name" value="RNase_Z/BN"/>
</dbReference>
<organism evidence="10">
    <name type="scientific">Aureoumbra lagunensis</name>
    <dbReference type="NCBI Taxonomy" id="44058"/>
    <lineage>
        <taxon>Eukaryota</taxon>
        <taxon>Sar</taxon>
        <taxon>Stramenopiles</taxon>
        <taxon>Ochrophyta</taxon>
        <taxon>Pelagophyceae</taxon>
        <taxon>Pelagomonadales</taxon>
        <taxon>Aureoumbra</taxon>
    </lineage>
</organism>
<dbReference type="AlphaFoldDB" id="A0A7S3NPD9"/>
<name>A0A7S3NPD9_9STRA</name>
<dbReference type="PANTHER" id="PTHR46018:SF2">
    <property type="entry name" value="ZINC PHOSPHODIESTERASE ELAC PROTEIN 1"/>
    <property type="match status" value="1"/>
</dbReference>
<dbReference type="Gene3D" id="3.60.15.10">
    <property type="entry name" value="Ribonuclease Z/Hydroxyacylglutathione hydrolase-like"/>
    <property type="match status" value="1"/>
</dbReference>
<evidence type="ECO:0000256" key="2">
    <source>
        <dbReference type="ARBA" id="ARBA00011738"/>
    </source>
</evidence>
<keyword evidence="4" id="KW-0540">Nuclease</keyword>
<keyword evidence="7" id="KW-0378">Hydrolase</keyword>
<gene>
    <name evidence="10" type="ORF">ALAG00032_LOCUS14258</name>
</gene>
<proteinExistence type="inferred from homology"/>
<keyword evidence="6" id="KW-0255">Endonuclease</keyword>
<keyword evidence="3" id="KW-0819">tRNA processing</keyword>
<protein>
    <submittedName>
        <fullName evidence="10">Uncharacterized protein</fullName>
    </submittedName>
</protein>
<keyword evidence="5" id="KW-0479">Metal-binding</keyword>
<evidence type="ECO:0000256" key="1">
    <source>
        <dbReference type="ARBA" id="ARBA00001947"/>
    </source>
</evidence>
<sequence>MSSFGRLVGKRLSSQSRIRPHFLSRGRERNLSSTIREQRLEKKGPPLLWNVHRLSKSKGCVFTGMEVVFLGTSAGGSQAGRNSTSVAVRACGHSQQGSHLWLFDCGEGTYRQLQNSTLSHSQVQRIFVSHMHGDHIWGLASVISANLSERSIDSPPMTLHIYGPVGLYAILSCILEISQVGLPRNTSVAITELEGLDEWHQNELEKKVPGCGHRRNKFRLDAWAKTALNTMEYRDKITLHSLPRDTNGAWTVYEDEWNIVQCAPLRHTVPCVGYAITEKPRKLKIHVEKAIQAGLPPGRAYKTLQQGEDVTLNDGTIIRATDVTIPPDPPRKVVICGDTAKPTSEFAHIAKNADIFVHEATLSDFEMDKAIVRGHSTPGMAGSFARSIQAKWLVLTHFSARYIPSPQRYDALKQSVLLDDQTNTTIDVLLKQAISSFASKNVLAAHDFMALSIPRAGCSADDSSFNHDHQQMQHQDQSNFSNRRQKSYSSPPPSKHRHSSPSSSRR</sequence>
<accession>A0A7S3NPD9</accession>
<comment type="cofactor">
    <cofactor evidence="1">
        <name>Zn(2+)</name>
        <dbReference type="ChEBI" id="CHEBI:29105"/>
    </cofactor>
</comment>
<dbReference type="GO" id="GO:0046872">
    <property type="term" value="F:metal ion binding"/>
    <property type="evidence" value="ECO:0007669"/>
    <property type="project" value="UniProtKB-KW"/>
</dbReference>
<evidence type="ECO:0000256" key="4">
    <source>
        <dbReference type="ARBA" id="ARBA00022722"/>
    </source>
</evidence>
<dbReference type="GO" id="GO:0042781">
    <property type="term" value="F:3'-tRNA processing endoribonuclease activity"/>
    <property type="evidence" value="ECO:0007669"/>
    <property type="project" value="TreeGrafter"/>
</dbReference>